<name>A0ABV0AV41_9ACTN</name>
<dbReference type="EC" id="2.7.11.1" evidence="1"/>
<feature type="domain" description="Protein kinase" evidence="10">
    <location>
        <begin position="12"/>
        <end position="262"/>
    </location>
</feature>
<evidence type="ECO:0000256" key="5">
    <source>
        <dbReference type="ARBA" id="ARBA00022777"/>
    </source>
</evidence>
<feature type="transmembrane region" description="Helical" evidence="9">
    <location>
        <begin position="316"/>
        <end position="338"/>
    </location>
</feature>
<keyword evidence="9" id="KW-1133">Transmembrane helix</keyword>
<sequence length="759" mass="76612">MSSAEHWNVPGYRVTRELGAGGGGRVVLAVHEQSGATVAIKYLSEDLRRDEGFVARFRQEARLLVELDDPHVVRLYEYLETGQGAAIVMELVEGPTLRALLREQGPTGPEAALAVLKGSLLGLAAAHGTGVVHRDYKPENVLVATDGTSKLADFGIAVRAGGAPAPAGTPPYMAPEQWTGAAASPASDVYAATAVFFECLTGHRPYRATEHVVLRHMHLTAPVPVEEIPGPLRQLVARGMAKDPALRPASAAAFVAELEEAATEAYGPAWEERGRRRLAALAAALAATFPLNRVRSTETGTSLFTTTLRAVRSRGVLLTAGAVLMVVAAGGIGAYALGSAGTRTVAASQDTGPGDTGVPAGASASPVAPEESPSETPSAASEETPQVSPDETSPESPSQSPSAAPEQAATRTPTAGPTSGSPAPSAKASPKPSPRISPKPSPSPSPKPSPSPAPLKVSDLDVGGLSYKAGAGKDGATGTGTVTVRTSGPGKVTLTVRFTANGTVTATRTLTLSGATSYTRTVSGDLGRACSGTWGMSVTTGPASPGGAQTATAKAPACPTAVTSVKVGTPAVSSTGVATATVTVATDGTGPVDLTGRFSASSAGGGTTTVRLSGAKTYTRTLSYTFSRRPCGENVTFGASTDPAAPDGTASSSVTVTCPASVGQVRVQGLSISGTTATATIAVTTGNTSTVRLNLAWLTGGSRAATTTYSLSGKTSYTVTATYTYSRWPCDSYAVTASTSPAAAGGASTLTRNTDSCIK</sequence>
<dbReference type="PROSITE" id="PS50011">
    <property type="entry name" value="PROTEIN_KINASE_DOM"/>
    <property type="match status" value="1"/>
</dbReference>
<dbReference type="PROSITE" id="PS00107">
    <property type="entry name" value="PROTEIN_KINASE_ATP"/>
    <property type="match status" value="1"/>
</dbReference>
<evidence type="ECO:0000256" key="6">
    <source>
        <dbReference type="ARBA" id="ARBA00022840"/>
    </source>
</evidence>
<evidence type="ECO:0000256" key="4">
    <source>
        <dbReference type="ARBA" id="ARBA00022741"/>
    </source>
</evidence>
<dbReference type="SUPFAM" id="SSF56112">
    <property type="entry name" value="Protein kinase-like (PK-like)"/>
    <property type="match status" value="1"/>
</dbReference>
<evidence type="ECO:0000256" key="8">
    <source>
        <dbReference type="SAM" id="MobiDB-lite"/>
    </source>
</evidence>
<dbReference type="Gene3D" id="1.10.510.10">
    <property type="entry name" value="Transferase(Phosphotransferase) domain 1"/>
    <property type="match status" value="1"/>
</dbReference>
<dbReference type="Pfam" id="PF00069">
    <property type="entry name" value="Pkinase"/>
    <property type="match status" value="1"/>
</dbReference>
<reference evidence="11 12" key="1">
    <citation type="submission" date="2024-05" db="EMBL/GenBank/DDBJ databases">
        <title>Microbispora sp.ZYX-F-249.</title>
        <authorList>
            <person name="Xie H."/>
        </authorList>
    </citation>
    <scope>NUCLEOTIDE SEQUENCE [LARGE SCALE GENOMIC DNA]</scope>
    <source>
        <strain evidence="11 12">ZYX-F-249</strain>
    </source>
</reference>
<dbReference type="RefSeq" id="WP_346229041.1">
    <property type="nucleotide sequence ID" value="NZ_JBDJAW010000029.1"/>
</dbReference>
<feature type="compositionally biased region" description="Low complexity" evidence="8">
    <location>
        <begin position="394"/>
        <end position="430"/>
    </location>
</feature>
<dbReference type="Proteomes" id="UP001447516">
    <property type="component" value="Unassembled WGS sequence"/>
</dbReference>
<keyword evidence="9" id="KW-0812">Transmembrane</keyword>
<keyword evidence="12" id="KW-1185">Reference proteome</keyword>
<accession>A0ABV0AV41</accession>
<proteinExistence type="predicted"/>
<evidence type="ECO:0000313" key="11">
    <source>
        <dbReference type="EMBL" id="MEN3539134.1"/>
    </source>
</evidence>
<dbReference type="GO" id="GO:0016301">
    <property type="term" value="F:kinase activity"/>
    <property type="evidence" value="ECO:0007669"/>
    <property type="project" value="UniProtKB-KW"/>
</dbReference>
<gene>
    <name evidence="11" type="ORF">AAH991_28750</name>
</gene>
<dbReference type="InterPro" id="IPR008271">
    <property type="entry name" value="Ser/Thr_kinase_AS"/>
</dbReference>
<keyword evidence="6 7" id="KW-0067">ATP-binding</keyword>
<protein>
    <recommendedName>
        <fullName evidence="1">non-specific serine/threonine protein kinase</fullName>
        <ecNumber evidence="1">2.7.11.1</ecNumber>
    </recommendedName>
</protein>
<dbReference type="PROSITE" id="PS00108">
    <property type="entry name" value="PROTEIN_KINASE_ST"/>
    <property type="match status" value="1"/>
</dbReference>
<feature type="region of interest" description="Disordered" evidence="8">
    <location>
        <begin position="345"/>
        <end position="460"/>
    </location>
</feature>
<evidence type="ECO:0000256" key="2">
    <source>
        <dbReference type="ARBA" id="ARBA00022527"/>
    </source>
</evidence>
<keyword evidence="3" id="KW-0808">Transferase</keyword>
<feature type="binding site" evidence="7">
    <location>
        <position position="41"/>
    </location>
    <ligand>
        <name>ATP</name>
        <dbReference type="ChEBI" id="CHEBI:30616"/>
    </ligand>
</feature>
<feature type="compositionally biased region" description="Pro residues" evidence="8">
    <location>
        <begin position="431"/>
        <end position="453"/>
    </location>
</feature>
<dbReference type="InterPro" id="IPR011009">
    <property type="entry name" value="Kinase-like_dom_sf"/>
</dbReference>
<evidence type="ECO:0000256" key="1">
    <source>
        <dbReference type="ARBA" id="ARBA00012513"/>
    </source>
</evidence>
<dbReference type="PANTHER" id="PTHR43289">
    <property type="entry name" value="MITOGEN-ACTIVATED PROTEIN KINASE KINASE KINASE 20-RELATED"/>
    <property type="match status" value="1"/>
</dbReference>
<evidence type="ECO:0000256" key="7">
    <source>
        <dbReference type="PROSITE-ProRule" id="PRU10141"/>
    </source>
</evidence>
<evidence type="ECO:0000313" key="12">
    <source>
        <dbReference type="Proteomes" id="UP001447516"/>
    </source>
</evidence>
<dbReference type="EMBL" id="JBDJAW010000029">
    <property type="protein sequence ID" value="MEN3539134.1"/>
    <property type="molecule type" value="Genomic_DNA"/>
</dbReference>
<keyword evidence="4 7" id="KW-0547">Nucleotide-binding</keyword>
<keyword evidence="5 11" id="KW-0418">Kinase</keyword>
<comment type="caution">
    <text evidence="11">The sequence shown here is derived from an EMBL/GenBank/DDBJ whole genome shotgun (WGS) entry which is preliminary data.</text>
</comment>
<feature type="compositionally biased region" description="Low complexity" evidence="8">
    <location>
        <begin position="357"/>
        <end position="385"/>
    </location>
</feature>
<keyword evidence="9" id="KW-0472">Membrane</keyword>
<dbReference type="InterPro" id="IPR000719">
    <property type="entry name" value="Prot_kinase_dom"/>
</dbReference>
<organism evidence="11 12">
    <name type="scientific">Microbispora maris</name>
    <dbReference type="NCBI Taxonomy" id="3144104"/>
    <lineage>
        <taxon>Bacteria</taxon>
        <taxon>Bacillati</taxon>
        <taxon>Actinomycetota</taxon>
        <taxon>Actinomycetes</taxon>
        <taxon>Streptosporangiales</taxon>
        <taxon>Streptosporangiaceae</taxon>
        <taxon>Microbispora</taxon>
    </lineage>
</organism>
<dbReference type="CDD" id="cd14014">
    <property type="entry name" value="STKc_PknB_like"/>
    <property type="match status" value="1"/>
</dbReference>
<evidence type="ECO:0000259" key="10">
    <source>
        <dbReference type="PROSITE" id="PS50011"/>
    </source>
</evidence>
<keyword evidence="2" id="KW-0723">Serine/threonine-protein kinase</keyword>
<evidence type="ECO:0000256" key="9">
    <source>
        <dbReference type="SAM" id="Phobius"/>
    </source>
</evidence>
<dbReference type="InterPro" id="IPR017441">
    <property type="entry name" value="Protein_kinase_ATP_BS"/>
</dbReference>
<dbReference type="Gene3D" id="3.30.200.20">
    <property type="entry name" value="Phosphorylase Kinase, domain 1"/>
    <property type="match status" value="1"/>
</dbReference>
<dbReference type="PANTHER" id="PTHR43289:SF6">
    <property type="entry name" value="SERINE_THREONINE-PROTEIN KINASE NEKL-3"/>
    <property type="match status" value="1"/>
</dbReference>
<evidence type="ECO:0000256" key="3">
    <source>
        <dbReference type="ARBA" id="ARBA00022679"/>
    </source>
</evidence>